<proteinExistence type="predicted"/>
<dbReference type="Pfam" id="PF22879">
    <property type="entry name" value="AIPR_N"/>
    <property type="match status" value="1"/>
</dbReference>
<dbReference type="InterPro" id="IPR018891">
    <property type="entry name" value="AIPR_C"/>
</dbReference>
<dbReference type="Proteomes" id="UP001501496">
    <property type="component" value="Unassembled WGS sequence"/>
</dbReference>
<protein>
    <submittedName>
        <fullName evidence="3">AIPR family protein</fullName>
    </submittedName>
</protein>
<evidence type="ECO:0000259" key="1">
    <source>
        <dbReference type="Pfam" id="PF10592"/>
    </source>
</evidence>
<organism evidence="3 4">
    <name type="scientific">Postechiella marina</name>
    <dbReference type="NCBI Taxonomy" id="943941"/>
    <lineage>
        <taxon>Bacteria</taxon>
        <taxon>Pseudomonadati</taxon>
        <taxon>Bacteroidota</taxon>
        <taxon>Flavobacteriia</taxon>
        <taxon>Flavobacteriales</taxon>
        <taxon>Flavobacteriaceae</taxon>
        <taxon>Postechiella</taxon>
    </lineage>
</organism>
<feature type="domain" description="Abortive infection phage resistance protein N-terminal" evidence="2">
    <location>
        <begin position="33"/>
        <end position="196"/>
    </location>
</feature>
<dbReference type="InterPro" id="IPR055101">
    <property type="entry name" value="AIPR_N"/>
</dbReference>
<feature type="domain" description="Abortive phage infection protein C-terminal" evidence="1">
    <location>
        <begin position="258"/>
        <end position="579"/>
    </location>
</feature>
<evidence type="ECO:0000313" key="4">
    <source>
        <dbReference type="Proteomes" id="UP001501496"/>
    </source>
</evidence>
<name>A0ABP8C790_9FLAO</name>
<gene>
    <name evidence="3" type="ORF">GCM10022291_15620</name>
</gene>
<sequence>MNRALRNYIDEVKSEVAALVYSDGEGSSFEDKFTEYCIEVLESIGKTDGARVLSFIHPNSKGGIDWKINGYCLKDSYKDDSNKSYFETLELFITYYNADDYDYNILSTEFTKTLNQIKRFLNGAIKRHIDYIDSSNDELIELLKIIGKQNHLFDRVNIYLLMNGNSKQPENKIKLKGIDESLSINLHVWDINRFFRINETNSNREPIEIKFSDFLNDNQQGVQCLKVPTIDELYDCYLAIIPGYVLANLYKEFSNELLESNVRAFLGQAGKFNKGIRDTIREKPQMFLPYNNGITATANEVETKVINNQLFVTKLNDFQIVNGGQTTASLYHTQKKYKDADLSSISVQMKLTVIKDIDKKNIEVPNIARYANSQNKVTELDLSSNNPYFVKIESLSRKKYVANPENKNQSVLWYFERVKGQYREAINKLTPSMQKKFKEQNPTKQKFVKSDIAKYMNLWEQKPYMVSRGSQKNFIDFTKSINELVEKNKMPGENFYKKFIANAIIFKTVDKLFGRKNVDAIGDTNLKSFSVAYTIAYYHFLTNNRTDLWKIYTEQKLKDSFVEMFRELLVFVYNHLTKNAVNTLISEYAKKELSWKRLQEEKYNLDKNVLDEYLITQDEANLRAKEKEVDENDTENNLFVISEIKKNGIQFWDGLKKYVDKKPVNDLDFYELFNLVKKLKENRNLNSKDCHVGKKGLEFIVNNPDKVDEIKKLSDLKEKEVVEIKPIYDRLKLLSSEEWKKIIALGEQTKVFEYKELSNIKYTSSKLLKKESVKEIALLKCFESLKKVKKFGIQF</sequence>
<comment type="caution">
    <text evidence="3">The sequence shown here is derived from an EMBL/GenBank/DDBJ whole genome shotgun (WGS) entry which is preliminary data.</text>
</comment>
<dbReference type="EMBL" id="BAABCA010000003">
    <property type="protein sequence ID" value="GAA4234951.1"/>
    <property type="molecule type" value="Genomic_DNA"/>
</dbReference>
<keyword evidence="4" id="KW-1185">Reference proteome</keyword>
<evidence type="ECO:0000259" key="2">
    <source>
        <dbReference type="Pfam" id="PF22879"/>
    </source>
</evidence>
<dbReference type="RefSeq" id="WP_344787594.1">
    <property type="nucleotide sequence ID" value="NZ_BAABCA010000003.1"/>
</dbReference>
<evidence type="ECO:0000313" key="3">
    <source>
        <dbReference type="EMBL" id="GAA4234951.1"/>
    </source>
</evidence>
<reference evidence="4" key="1">
    <citation type="journal article" date="2019" name="Int. J. Syst. Evol. Microbiol.">
        <title>The Global Catalogue of Microorganisms (GCM) 10K type strain sequencing project: providing services to taxonomists for standard genome sequencing and annotation.</title>
        <authorList>
            <consortium name="The Broad Institute Genomics Platform"/>
            <consortium name="The Broad Institute Genome Sequencing Center for Infectious Disease"/>
            <person name="Wu L."/>
            <person name="Ma J."/>
        </authorList>
    </citation>
    <scope>NUCLEOTIDE SEQUENCE [LARGE SCALE GENOMIC DNA]</scope>
    <source>
        <strain evidence="4">JCM 17630</strain>
    </source>
</reference>
<dbReference type="Pfam" id="PF10592">
    <property type="entry name" value="AIPR"/>
    <property type="match status" value="1"/>
</dbReference>
<accession>A0ABP8C790</accession>